<organism evidence="2 3">
    <name type="scientific">Tanacetum coccineum</name>
    <dbReference type="NCBI Taxonomy" id="301880"/>
    <lineage>
        <taxon>Eukaryota</taxon>
        <taxon>Viridiplantae</taxon>
        <taxon>Streptophyta</taxon>
        <taxon>Embryophyta</taxon>
        <taxon>Tracheophyta</taxon>
        <taxon>Spermatophyta</taxon>
        <taxon>Magnoliopsida</taxon>
        <taxon>eudicotyledons</taxon>
        <taxon>Gunneridae</taxon>
        <taxon>Pentapetalae</taxon>
        <taxon>asterids</taxon>
        <taxon>campanulids</taxon>
        <taxon>Asterales</taxon>
        <taxon>Asteraceae</taxon>
        <taxon>Asteroideae</taxon>
        <taxon>Anthemideae</taxon>
        <taxon>Anthemidinae</taxon>
        <taxon>Tanacetum</taxon>
    </lineage>
</organism>
<evidence type="ECO:0000313" key="3">
    <source>
        <dbReference type="Proteomes" id="UP001151760"/>
    </source>
</evidence>
<feature type="compositionally biased region" description="Polar residues" evidence="1">
    <location>
        <begin position="259"/>
        <end position="290"/>
    </location>
</feature>
<reference evidence="2" key="2">
    <citation type="submission" date="2022-01" db="EMBL/GenBank/DDBJ databases">
        <authorList>
            <person name="Yamashiro T."/>
            <person name="Shiraishi A."/>
            <person name="Satake H."/>
            <person name="Nakayama K."/>
        </authorList>
    </citation>
    <scope>NUCLEOTIDE SEQUENCE</scope>
</reference>
<feature type="region of interest" description="Disordered" evidence="1">
    <location>
        <begin position="247"/>
        <end position="298"/>
    </location>
</feature>
<dbReference type="EMBL" id="BQNB010014545">
    <property type="protein sequence ID" value="GJT29467.1"/>
    <property type="molecule type" value="Genomic_DNA"/>
</dbReference>
<accession>A0ABQ5CST0</accession>
<proteinExistence type="predicted"/>
<name>A0ABQ5CST0_9ASTR</name>
<reference evidence="2" key="1">
    <citation type="journal article" date="2022" name="Int. J. Mol. Sci.">
        <title>Draft Genome of Tanacetum Coccineum: Genomic Comparison of Closely Related Tanacetum-Family Plants.</title>
        <authorList>
            <person name="Yamashiro T."/>
            <person name="Shiraishi A."/>
            <person name="Nakayama K."/>
            <person name="Satake H."/>
        </authorList>
    </citation>
    <scope>NUCLEOTIDE SEQUENCE</scope>
</reference>
<evidence type="ECO:0000256" key="1">
    <source>
        <dbReference type="SAM" id="MobiDB-lite"/>
    </source>
</evidence>
<feature type="region of interest" description="Disordered" evidence="1">
    <location>
        <begin position="321"/>
        <end position="341"/>
    </location>
</feature>
<comment type="caution">
    <text evidence="2">The sequence shown here is derived from an EMBL/GenBank/DDBJ whole genome shotgun (WGS) entry which is preliminary data.</text>
</comment>
<keyword evidence="3" id="KW-1185">Reference proteome</keyword>
<protein>
    <submittedName>
        <fullName evidence="2">Uncharacterized protein</fullName>
    </submittedName>
</protein>
<dbReference type="Proteomes" id="UP001151760">
    <property type="component" value="Unassembled WGS sequence"/>
</dbReference>
<sequence length="586" mass="65755">MRSLPSIYSVSVPRSLPWRESLGREENVGFDLVRYYLCPSSIEGGTAEGVGLQVANSHTGNHREDDFTPLETIRRFIGVIRSRSLSKGGLRAGSEAYGGEPNVDLLRAFLNLGYVGNWLTLSNRSDLSVPKVVTKPITHIEGWKGSFFYIENKIVPFEYPELILEENKLKKKSFKDVIPQYAREDPLYNQITAYPANVQTFPDPILYLVGLKTSWEHSPKKPIIFYRGREMDFRSFMMEGVDGEFYFSPEGGVGDEEGSSPSTMSVNNETSVIDTEPLTSVPPSQFAENSVDSDDAPSERGEVILVDCVVTDKVKNRKVDTSLKASKASGDPSNPLDVDSDPDIYEFPSAKELKDSVDCHWVVAHVTPPSWKQHLKEISLEKLCDIHDKAYMWQVVLDNVINKKTYELMSTLTKARAACDANWERERKKDKAYAELKVKCNDALQDLDKNPLVLDMRAEIESLQGQVDKPSWERLKKSETQLLQENDGLKHDRVEVVVKVVPHVATKLVHGDEMGLLVARLVKTDLVHGRGFASTHFVNYSIATTRNLAPPRAISRGPTISIPHWEKGHTKVMDVMPCFGLIGTDE</sequence>
<gene>
    <name evidence="2" type="ORF">Tco_0909742</name>
</gene>
<evidence type="ECO:0000313" key="2">
    <source>
        <dbReference type="EMBL" id="GJT29467.1"/>
    </source>
</evidence>